<feature type="transmembrane region" description="Helical" evidence="8">
    <location>
        <begin position="138"/>
        <end position="156"/>
    </location>
</feature>
<evidence type="ECO:0000313" key="10">
    <source>
        <dbReference type="EMBL" id="OQX50985.1"/>
    </source>
</evidence>
<keyword evidence="3" id="KW-0328">Glycosyltransferase</keyword>
<evidence type="ECO:0000256" key="3">
    <source>
        <dbReference type="ARBA" id="ARBA00022676"/>
    </source>
</evidence>
<feature type="transmembrane region" description="Helical" evidence="8">
    <location>
        <begin position="213"/>
        <end position="232"/>
    </location>
</feature>
<feature type="transmembrane region" description="Helical" evidence="8">
    <location>
        <begin position="324"/>
        <end position="343"/>
    </location>
</feature>
<organism evidence="10 11">
    <name type="scientific">candidate division CPR3 bacterium 4484_211</name>
    <dbReference type="NCBI Taxonomy" id="1968527"/>
    <lineage>
        <taxon>Bacteria</taxon>
        <taxon>Bacteria division CPR3</taxon>
    </lineage>
</organism>
<feature type="transmembrane region" description="Helical" evidence="8">
    <location>
        <begin position="380"/>
        <end position="398"/>
    </location>
</feature>
<dbReference type="GO" id="GO:0016763">
    <property type="term" value="F:pentosyltransferase activity"/>
    <property type="evidence" value="ECO:0007669"/>
    <property type="project" value="TreeGrafter"/>
</dbReference>
<evidence type="ECO:0000256" key="1">
    <source>
        <dbReference type="ARBA" id="ARBA00004651"/>
    </source>
</evidence>
<comment type="subcellular location">
    <subcellularLocation>
        <location evidence="1">Cell membrane</location>
        <topology evidence="1">Multi-pass membrane protein</topology>
    </subcellularLocation>
</comment>
<keyword evidence="4" id="KW-0808">Transferase</keyword>
<feature type="transmembrane region" description="Helical" evidence="8">
    <location>
        <begin position="163"/>
        <end position="180"/>
    </location>
</feature>
<keyword evidence="7 8" id="KW-0472">Membrane</keyword>
<dbReference type="GO" id="GO:0009103">
    <property type="term" value="P:lipopolysaccharide biosynthetic process"/>
    <property type="evidence" value="ECO:0007669"/>
    <property type="project" value="UniProtKB-ARBA"/>
</dbReference>
<evidence type="ECO:0000256" key="4">
    <source>
        <dbReference type="ARBA" id="ARBA00022679"/>
    </source>
</evidence>
<evidence type="ECO:0000256" key="7">
    <source>
        <dbReference type="ARBA" id="ARBA00023136"/>
    </source>
</evidence>
<dbReference type="GO" id="GO:0005886">
    <property type="term" value="C:plasma membrane"/>
    <property type="evidence" value="ECO:0007669"/>
    <property type="project" value="UniProtKB-SubCell"/>
</dbReference>
<dbReference type="Pfam" id="PF13231">
    <property type="entry name" value="PMT_2"/>
    <property type="match status" value="1"/>
</dbReference>
<evidence type="ECO:0000256" key="2">
    <source>
        <dbReference type="ARBA" id="ARBA00022475"/>
    </source>
</evidence>
<dbReference type="InterPro" id="IPR050297">
    <property type="entry name" value="LipidA_mod_glycosyltrf_83"/>
</dbReference>
<comment type="caution">
    <text evidence="10">The sequence shown here is derived from an EMBL/GenBank/DDBJ whole genome shotgun (WGS) entry which is preliminary data.</text>
</comment>
<evidence type="ECO:0000256" key="5">
    <source>
        <dbReference type="ARBA" id="ARBA00022692"/>
    </source>
</evidence>
<evidence type="ECO:0000259" key="9">
    <source>
        <dbReference type="Pfam" id="PF13231"/>
    </source>
</evidence>
<dbReference type="AlphaFoldDB" id="A0A1W9NXV3"/>
<accession>A0A1W9NXV3</accession>
<protein>
    <recommendedName>
        <fullName evidence="9">Glycosyltransferase RgtA/B/C/D-like domain-containing protein</fullName>
    </recommendedName>
</protein>
<evidence type="ECO:0000256" key="6">
    <source>
        <dbReference type="ARBA" id="ARBA00022989"/>
    </source>
</evidence>
<evidence type="ECO:0000313" key="11">
    <source>
        <dbReference type="Proteomes" id="UP000192520"/>
    </source>
</evidence>
<gene>
    <name evidence="10" type="ORF">B5M47_02375</name>
</gene>
<dbReference type="Proteomes" id="UP000192520">
    <property type="component" value="Unassembled WGS sequence"/>
</dbReference>
<feature type="domain" description="Glycosyltransferase RgtA/B/C/D-like" evidence="9">
    <location>
        <begin position="69"/>
        <end position="230"/>
    </location>
</feature>
<dbReference type="InterPro" id="IPR038731">
    <property type="entry name" value="RgtA/B/C-like"/>
</dbReference>
<feature type="transmembrane region" description="Helical" evidence="8">
    <location>
        <begin position="186"/>
        <end position="201"/>
    </location>
</feature>
<feature type="transmembrane region" description="Helical" evidence="8">
    <location>
        <begin position="82"/>
        <end position="108"/>
    </location>
</feature>
<keyword evidence="6 8" id="KW-1133">Transmembrane helix</keyword>
<dbReference type="PANTHER" id="PTHR33908:SF11">
    <property type="entry name" value="MEMBRANE PROTEIN"/>
    <property type="match status" value="1"/>
</dbReference>
<keyword evidence="5 8" id="KW-0812">Transmembrane</keyword>
<name>A0A1W9NXV3_UNCC3</name>
<feature type="transmembrane region" description="Helical" evidence="8">
    <location>
        <begin position="295"/>
        <end position="312"/>
    </location>
</feature>
<proteinExistence type="predicted"/>
<reference evidence="11" key="1">
    <citation type="submission" date="2017-03" db="EMBL/GenBank/DDBJ databases">
        <title>Novel pathways for hydrocarbon cycling and metabolic interdependencies in hydrothermal sediment communities.</title>
        <authorList>
            <person name="Dombrowski N."/>
            <person name="Seitz K."/>
            <person name="Teske A."/>
            <person name="Baker B."/>
        </authorList>
    </citation>
    <scope>NUCLEOTIDE SEQUENCE [LARGE SCALE GENOMIC DNA]</scope>
</reference>
<feature type="transmembrane region" description="Helical" evidence="8">
    <location>
        <begin position="349"/>
        <end position="368"/>
    </location>
</feature>
<keyword evidence="2" id="KW-1003">Cell membrane</keyword>
<dbReference type="EMBL" id="MZGJ01000011">
    <property type="protein sequence ID" value="OQX50985.1"/>
    <property type="molecule type" value="Genomic_DNA"/>
</dbReference>
<dbReference type="PANTHER" id="PTHR33908">
    <property type="entry name" value="MANNOSYLTRANSFERASE YKCB-RELATED"/>
    <property type="match status" value="1"/>
</dbReference>
<evidence type="ECO:0000256" key="8">
    <source>
        <dbReference type="SAM" id="Phobius"/>
    </source>
</evidence>
<dbReference type="STRING" id="1968527.B5M47_02375"/>
<sequence length="525" mass="59728">MRNKKLIAILAPVCVLLVSLALRGVRLESIPPGMHGDEAEWGLIERELVFGKRKELIGIGRQGIYFDFPLLGFYIQGLFHKILGSTIVGVRSSSVFAGVLTILIFYLWMQELFDTKTAFISSLLFAFSHWHIAYSRMGLSNIWSPLFEVLVFFLLTKARKTNKLWNITVAGFFAGFALYFHHTARIVPLIGLAMLGLEAAFHTHNRRFYLKRFFCFLGVVLLVFSPQLLYYLRYPADICARCGEVSIFSHLPEYFVRYQTHNLLVVLWEQLRRTCRVFFLGGDIGYHFYGYQGPLLSRLSALLFACGFLFAVVKALRGDGGAQLVASSFLLIIVLGGVFTIDAPSSQRIIGVLPLIFAATAYSSHWLLERIKQLRPGGRWAAPLFLTFFFGLLFLDFLQNYQIYFVHYIHSQDGWAQKEPATTIAKYLAQKDSERTYVYMLREGSWLYFNHGVIKFLAPEIQGRDVEDSAAVIPAVVGHRQVIYIMPFESPSLSKLKSVYPGGHSENFFNPRGNTPWFTVYEVGS</sequence>